<reference evidence="2 3" key="1">
    <citation type="submission" date="2015-07" db="EMBL/GenBank/DDBJ databases">
        <title>Comparative genomics of the Sigatoka disease complex on banana suggests a link between parallel evolutionary changes in Pseudocercospora fijiensis and Pseudocercospora eumusae and increased virulence on the banana host.</title>
        <authorList>
            <person name="Chang T.-C."/>
            <person name="Salvucci A."/>
            <person name="Crous P.W."/>
            <person name="Stergiopoulos I."/>
        </authorList>
    </citation>
    <scope>NUCLEOTIDE SEQUENCE [LARGE SCALE GENOMIC DNA]</scope>
    <source>
        <strain evidence="2 3">CBS 116634</strain>
    </source>
</reference>
<evidence type="ECO:0000256" key="1">
    <source>
        <dbReference type="SAM" id="MobiDB-lite"/>
    </source>
</evidence>
<gene>
    <name evidence="2" type="ORF">AC579_7172</name>
</gene>
<sequence>MVFTQKGGAVASWDLQSENNITMHSHPSGSQPAGRARLSRNALVAARRSQACRLSNGSGPVFNAALQPINRTGLLAPPTPDFAIFDDTHSRSYFRLQSGVEHVIYYSRAEHIEAQGAAPRVPSPVTANSHGQTYDNLPTNPNRSYTTSPTGEKICHSQAEYTGAQAQRVAPRVPPPVTVNTHGQTYSNLPTVSSDLPPWSIYESKRKLYNFDTHRQCMNRIHQEPLDSGYDADIEDNTPTNHPPWYTSELSRQNYNLHTHVQYSRIFEAEKCLLKIQEFLRNVREEASHRFITPEQEQVVDSEETSSTTTEFEEEDSREQLQRYQSFAHSDASSYSPLRDSDFSAASEMLSMTSDSGSVSSKDESVETDGGEETYGSAEVQESSE</sequence>
<name>A0A139I8C3_9PEZI</name>
<protein>
    <submittedName>
        <fullName evidence="2">Uncharacterized protein</fullName>
    </submittedName>
</protein>
<feature type="region of interest" description="Disordered" evidence="1">
    <location>
        <begin position="120"/>
        <end position="150"/>
    </location>
</feature>
<comment type="caution">
    <text evidence="2">The sequence shown here is derived from an EMBL/GenBank/DDBJ whole genome shotgun (WGS) entry which is preliminary data.</text>
</comment>
<accession>A0A139I8C3</accession>
<dbReference type="EMBL" id="LFZO01000231">
    <property type="protein sequence ID" value="KXT10954.1"/>
    <property type="molecule type" value="Genomic_DNA"/>
</dbReference>
<evidence type="ECO:0000313" key="2">
    <source>
        <dbReference type="EMBL" id="KXT10954.1"/>
    </source>
</evidence>
<keyword evidence="3" id="KW-1185">Reference proteome</keyword>
<organism evidence="2 3">
    <name type="scientific">Pseudocercospora musae</name>
    <dbReference type="NCBI Taxonomy" id="113226"/>
    <lineage>
        <taxon>Eukaryota</taxon>
        <taxon>Fungi</taxon>
        <taxon>Dikarya</taxon>
        <taxon>Ascomycota</taxon>
        <taxon>Pezizomycotina</taxon>
        <taxon>Dothideomycetes</taxon>
        <taxon>Dothideomycetidae</taxon>
        <taxon>Mycosphaerellales</taxon>
        <taxon>Mycosphaerellaceae</taxon>
        <taxon>Pseudocercospora</taxon>
    </lineage>
</organism>
<evidence type="ECO:0000313" key="3">
    <source>
        <dbReference type="Proteomes" id="UP000073492"/>
    </source>
</evidence>
<feature type="compositionally biased region" description="Polar residues" evidence="1">
    <location>
        <begin position="322"/>
        <end position="336"/>
    </location>
</feature>
<feature type="region of interest" description="Disordered" evidence="1">
    <location>
        <begin position="294"/>
        <end position="385"/>
    </location>
</feature>
<proteinExistence type="predicted"/>
<dbReference type="AlphaFoldDB" id="A0A139I8C3"/>
<feature type="compositionally biased region" description="Polar residues" evidence="1">
    <location>
        <begin position="125"/>
        <end position="150"/>
    </location>
</feature>
<dbReference type="OrthoDB" id="10640412at2759"/>
<dbReference type="Proteomes" id="UP000073492">
    <property type="component" value="Unassembled WGS sequence"/>
</dbReference>